<protein>
    <submittedName>
        <fullName evidence="1">Uncharacterized protein</fullName>
    </submittedName>
</protein>
<proteinExistence type="predicted"/>
<evidence type="ECO:0000313" key="2">
    <source>
        <dbReference type="Proteomes" id="UP000729402"/>
    </source>
</evidence>
<sequence length="93" mass="10652">MTGNSSWFFSFTSARQLENITRDLLKRFDMSDAKPLATLMGTSIALDPDEDGDEVDQKELLPGHHISQAVKRILRLELLVNCRWHGIRVRWGV</sequence>
<evidence type="ECO:0000313" key="1">
    <source>
        <dbReference type="EMBL" id="KAG8069136.1"/>
    </source>
</evidence>
<comment type="caution">
    <text evidence="1">The sequence shown here is derived from an EMBL/GenBank/DDBJ whole genome shotgun (WGS) entry which is preliminary data.</text>
</comment>
<organism evidence="1 2">
    <name type="scientific">Zizania palustris</name>
    <name type="common">Northern wild rice</name>
    <dbReference type="NCBI Taxonomy" id="103762"/>
    <lineage>
        <taxon>Eukaryota</taxon>
        <taxon>Viridiplantae</taxon>
        <taxon>Streptophyta</taxon>
        <taxon>Embryophyta</taxon>
        <taxon>Tracheophyta</taxon>
        <taxon>Spermatophyta</taxon>
        <taxon>Magnoliopsida</taxon>
        <taxon>Liliopsida</taxon>
        <taxon>Poales</taxon>
        <taxon>Poaceae</taxon>
        <taxon>BOP clade</taxon>
        <taxon>Oryzoideae</taxon>
        <taxon>Oryzeae</taxon>
        <taxon>Zizaniinae</taxon>
        <taxon>Zizania</taxon>
    </lineage>
</organism>
<dbReference type="EMBL" id="JAAALK010000284">
    <property type="protein sequence ID" value="KAG8069136.1"/>
    <property type="molecule type" value="Genomic_DNA"/>
</dbReference>
<name>A0A8J5VRT1_ZIZPA</name>
<dbReference type="AlphaFoldDB" id="A0A8J5VRT1"/>
<keyword evidence="2" id="KW-1185">Reference proteome</keyword>
<reference evidence="1" key="1">
    <citation type="journal article" date="2021" name="bioRxiv">
        <title>Whole Genome Assembly and Annotation of Northern Wild Rice, Zizania palustris L., Supports a Whole Genome Duplication in the Zizania Genus.</title>
        <authorList>
            <person name="Haas M."/>
            <person name="Kono T."/>
            <person name="Macchietto M."/>
            <person name="Millas R."/>
            <person name="McGilp L."/>
            <person name="Shao M."/>
            <person name="Duquette J."/>
            <person name="Hirsch C.N."/>
            <person name="Kimball J."/>
        </authorList>
    </citation>
    <scope>NUCLEOTIDE SEQUENCE</scope>
    <source>
        <tissue evidence="1">Fresh leaf tissue</tissue>
    </source>
</reference>
<accession>A0A8J5VRT1</accession>
<gene>
    <name evidence="1" type="ORF">GUJ93_ZPchr0005g15450</name>
</gene>
<dbReference type="Proteomes" id="UP000729402">
    <property type="component" value="Unassembled WGS sequence"/>
</dbReference>
<reference evidence="1" key="2">
    <citation type="submission" date="2021-02" db="EMBL/GenBank/DDBJ databases">
        <authorList>
            <person name="Kimball J.A."/>
            <person name="Haas M.W."/>
            <person name="Macchietto M."/>
            <person name="Kono T."/>
            <person name="Duquette J."/>
            <person name="Shao M."/>
        </authorList>
    </citation>
    <scope>NUCLEOTIDE SEQUENCE</scope>
    <source>
        <tissue evidence="1">Fresh leaf tissue</tissue>
    </source>
</reference>